<evidence type="ECO:0000259" key="2">
    <source>
        <dbReference type="SMART" id="SM00849"/>
    </source>
</evidence>
<dbReference type="KEGG" id="mpt:Mpe_A2720"/>
<evidence type="ECO:0000256" key="1">
    <source>
        <dbReference type="ARBA" id="ARBA00022723"/>
    </source>
</evidence>
<dbReference type="AlphaFoldDB" id="A2SJD5"/>
<dbReference type="SMART" id="SM00849">
    <property type="entry name" value="Lactamase_B"/>
    <property type="match status" value="1"/>
</dbReference>
<dbReference type="eggNOG" id="COG0491">
    <property type="taxonomic scope" value="Bacteria"/>
</dbReference>
<gene>
    <name evidence="3" type="ordered locus">Mpe_A2720</name>
</gene>
<dbReference type="GO" id="GO:0046872">
    <property type="term" value="F:metal ion binding"/>
    <property type="evidence" value="ECO:0007669"/>
    <property type="project" value="UniProtKB-KW"/>
</dbReference>
<dbReference type="GO" id="GO:0006749">
    <property type="term" value="P:glutathione metabolic process"/>
    <property type="evidence" value="ECO:0007669"/>
    <property type="project" value="InterPro"/>
</dbReference>
<dbReference type="CDD" id="cd07724">
    <property type="entry name" value="POD-like_MBL-fold"/>
    <property type="match status" value="1"/>
</dbReference>
<dbReference type="GO" id="GO:0050313">
    <property type="term" value="F:sulfur dioxygenase activity"/>
    <property type="evidence" value="ECO:0007669"/>
    <property type="project" value="InterPro"/>
</dbReference>
<evidence type="ECO:0000313" key="4">
    <source>
        <dbReference type="Proteomes" id="UP000000366"/>
    </source>
</evidence>
<dbReference type="HOGENOM" id="CLU_030571_6_1_4"/>
<dbReference type="SUPFAM" id="SSF56281">
    <property type="entry name" value="Metallo-hydrolase/oxidoreductase"/>
    <property type="match status" value="1"/>
</dbReference>
<organism evidence="3 4">
    <name type="scientific">Methylibium petroleiphilum (strain ATCC BAA-1232 / LMG 22953 / PM1)</name>
    <dbReference type="NCBI Taxonomy" id="420662"/>
    <lineage>
        <taxon>Bacteria</taxon>
        <taxon>Pseudomonadati</taxon>
        <taxon>Pseudomonadota</taxon>
        <taxon>Betaproteobacteria</taxon>
        <taxon>Burkholderiales</taxon>
        <taxon>Sphaerotilaceae</taxon>
        <taxon>Methylibium</taxon>
    </lineage>
</organism>
<dbReference type="Proteomes" id="UP000000366">
    <property type="component" value="Chromosome"/>
</dbReference>
<feature type="domain" description="Metallo-beta-lactamase" evidence="2">
    <location>
        <begin position="16"/>
        <end position="206"/>
    </location>
</feature>
<dbReference type="RefSeq" id="WP_011830304.1">
    <property type="nucleotide sequence ID" value="NC_008825.1"/>
</dbReference>
<dbReference type="InterPro" id="IPR044528">
    <property type="entry name" value="POD-like_MBL-fold"/>
</dbReference>
<evidence type="ECO:0000313" key="3">
    <source>
        <dbReference type="EMBL" id="ABM95674.1"/>
    </source>
</evidence>
<dbReference type="InterPro" id="IPR001279">
    <property type="entry name" value="Metallo-B-lactamas"/>
</dbReference>
<name>A2SJD5_METPP</name>
<sequence length="299" mass="33110">MSKRTATRAFYDPLTGTVTYVVWDTATRRAAVIDPLLDFEFKAGRTSTGSADAVLACLAEQQLQVDWILETHAHADHLSAARYLQGRVGGRIAIGENIRAVQAVFKKIYNLERSFLPDGSQFDHLFRDGETFRIGEVEATALLVPGHTPADMAYLVDGQVFVGDTLFMPDVGSARADFPGGDAHQLYRSMRRLLDLPPDTVMYVCHDYPPPNRPPRWETTVADQRARNIHVHDGIGETEFVAMRTARDAQLEVPALILPSLQVNVRAGQLPPAESDGVSYLKIPLNVLATKHAREPNPR</sequence>
<keyword evidence="1" id="KW-0479">Metal-binding</keyword>
<protein>
    <submittedName>
        <fullName evidence="3">Metallo-beta-lactamase superfamily</fullName>
    </submittedName>
</protein>
<dbReference type="PANTHER" id="PTHR43084:SF1">
    <property type="entry name" value="PERSULFIDE DIOXYGENASE ETHE1, MITOCHONDRIAL"/>
    <property type="match status" value="1"/>
</dbReference>
<dbReference type="GO" id="GO:0070813">
    <property type="term" value="P:hydrogen sulfide metabolic process"/>
    <property type="evidence" value="ECO:0007669"/>
    <property type="project" value="TreeGrafter"/>
</dbReference>
<accession>A2SJD5</accession>
<proteinExistence type="predicted"/>
<keyword evidence="4" id="KW-1185">Reference proteome</keyword>
<dbReference type="InterPro" id="IPR051682">
    <property type="entry name" value="Mito_Persulfide_Diox"/>
</dbReference>
<dbReference type="STRING" id="420662.Mpe_A2720"/>
<dbReference type="InterPro" id="IPR036866">
    <property type="entry name" value="RibonucZ/Hydroxyglut_hydro"/>
</dbReference>
<dbReference type="EMBL" id="CP000555">
    <property type="protein sequence ID" value="ABM95674.1"/>
    <property type="molecule type" value="Genomic_DNA"/>
</dbReference>
<dbReference type="Gene3D" id="3.60.15.10">
    <property type="entry name" value="Ribonuclease Z/Hydroxyacylglutathione hydrolase-like"/>
    <property type="match status" value="1"/>
</dbReference>
<dbReference type="PANTHER" id="PTHR43084">
    <property type="entry name" value="PERSULFIDE DIOXYGENASE ETHE1"/>
    <property type="match status" value="1"/>
</dbReference>
<dbReference type="Pfam" id="PF00753">
    <property type="entry name" value="Lactamase_B"/>
    <property type="match status" value="1"/>
</dbReference>
<reference evidence="3 4" key="1">
    <citation type="journal article" date="2007" name="J. Bacteriol.">
        <title>Whole-genome analysis of the methyl tert-butyl ether-degrading beta-proteobacterium Methylibium petroleiphilum PM1.</title>
        <authorList>
            <person name="Kane S.R."/>
            <person name="Chakicherla A.Y."/>
            <person name="Chain P.S.G."/>
            <person name="Schmidt R."/>
            <person name="Shin M.W."/>
            <person name="Legler T.C."/>
            <person name="Scow K.M."/>
            <person name="Larimer F.W."/>
            <person name="Lucas S.M."/>
            <person name="Richardson P.M."/>
            <person name="Hristova K.R."/>
        </authorList>
    </citation>
    <scope>NUCLEOTIDE SEQUENCE [LARGE SCALE GENOMIC DNA]</scope>
    <source>
        <strain evidence="4">ATCC BAA-1232 / LMG 22953 / PM1</strain>
    </source>
</reference>